<evidence type="ECO:0000256" key="5">
    <source>
        <dbReference type="ARBA" id="ARBA00023136"/>
    </source>
</evidence>
<feature type="transmembrane region" description="Helical" evidence="6">
    <location>
        <begin position="127"/>
        <end position="152"/>
    </location>
</feature>
<evidence type="ECO:0000313" key="7">
    <source>
        <dbReference type="EMBL" id="EEF51925.1"/>
    </source>
</evidence>
<keyword evidence="8" id="KW-1185">Reference proteome</keyword>
<dbReference type="EMBL" id="EQ973773">
    <property type="protein sequence ID" value="EEF51925.1"/>
    <property type="molecule type" value="Genomic_DNA"/>
</dbReference>
<protein>
    <recommendedName>
        <fullName evidence="6">Protein DETOXIFICATION</fullName>
    </recommendedName>
    <alternativeName>
        <fullName evidence="6">Multidrug and toxic compound extrusion protein</fullName>
    </alternativeName>
</protein>
<name>B9RAU8_RICCO</name>
<evidence type="ECO:0000256" key="3">
    <source>
        <dbReference type="ARBA" id="ARBA00022692"/>
    </source>
</evidence>
<dbReference type="Proteomes" id="UP000008311">
    <property type="component" value="Unassembled WGS sequence"/>
</dbReference>
<evidence type="ECO:0000256" key="2">
    <source>
        <dbReference type="ARBA" id="ARBA00010199"/>
    </source>
</evidence>
<dbReference type="InParanoid" id="B9RAU8"/>
<keyword evidence="5 6" id="KW-0472">Membrane</keyword>
<dbReference type="InterPro" id="IPR002528">
    <property type="entry name" value="MATE_fam"/>
</dbReference>
<evidence type="ECO:0000256" key="4">
    <source>
        <dbReference type="ARBA" id="ARBA00022989"/>
    </source>
</evidence>
<dbReference type="GO" id="GO:0022857">
    <property type="term" value="F:transmembrane transporter activity"/>
    <property type="evidence" value="ECO:0000318"/>
    <property type="project" value="GO_Central"/>
</dbReference>
<evidence type="ECO:0000256" key="1">
    <source>
        <dbReference type="ARBA" id="ARBA00004141"/>
    </source>
</evidence>
<keyword evidence="3 6" id="KW-0812">Transmembrane</keyword>
<feature type="transmembrane region" description="Helical" evidence="6">
    <location>
        <begin position="447"/>
        <end position="468"/>
    </location>
</feature>
<accession>B9RAU8</accession>
<proteinExistence type="inferred from homology"/>
<evidence type="ECO:0000313" key="8">
    <source>
        <dbReference type="Proteomes" id="UP000008311"/>
    </source>
</evidence>
<dbReference type="KEGG" id="rcu:8278289"/>
<feature type="transmembrane region" description="Helical" evidence="6">
    <location>
        <begin position="226"/>
        <end position="243"/>
    </location>
</feature>
<feature type="transmembrane region" description="Helical" evidence="6">
    <location>
        <begin position="344"/>
        <end position="366"/>
    </location>
</feature>
<dbReference type="GO" id="GO:0042910">
    <property type="term" value="F:xenobiotic transmembrane transporter activity"/>
    <property type="evidence" value="ECO:0007669"/>
    <property type="project" value="InterPro"/>
</dbReference>
<feature type="transmembrane region" description="Helical" evidence="6">
    <location>
        <begin position="419"/>
        <end position="441"/>
    </location>
</feature>
<dbReference type="GO" id="GO:1990961">
    <property type="term" value="P:xenobiotic detoxification by transmembrane export across the plasma membrane"/>
    <property type="evidence" value="ECO:0007669"/>
    <property type="project" value="InterPro"/>
</dbReference>
<dbReference type="GO" id="GO:0015297">
    <property type="term" value="F:antiporter activity"/>
    <property type="evidence" value="ECO:0007669"/>
    <property type="project" value="InterPro"/>
</dbReference>
<organism evidence="7 8">
    <name type="scientific">Ricinus communis</name>
    <name type="common">Castor bean</name>
    <dbReference type="NCBI Taxonomy" id="3988"/>
    <lineage>
        <taxon>Eukaryota</taxon>
        <taxon>Viridiplantae</taxon>
        <taxon>Streptophyta</taxon>
        <taxon>Embryophyta</taxon>
        <taxon>Tracheophyta</taxon>
        <taxon>Spermatophyta</taxon>
        <taxon>Magnoliopsida</taxon>
        <taxon>eudicotyledons</taxon>
        <taxon>Gunneridae</taxon>
        <taxon>Pentapetalae</taxon>
        <taxon>rosids</taxon>
        <taxon>fabids</taxon>
        <taxon>Malpighiales</taxon>
        <taxon>Euphorbiaceae</taxon>
        <taxon>Acalyphoideae</taxon>
        <taxon>Acalypheae</taxon>
        <taxon>Ricinus</taxon>
    </lineage>
</organism>
<comment type="subcellular location">
    <subcellularLocation>
        <location evidence="1">Membrane</location>
        <topology evidence="1">Multi-pass membrane protein</topology>
    </subcellularLocation>
</comment>
<comment type="similarity">
    <text evidence="2 6">Belongs to the multi antimicrobial extrusion (MATE) (TC 2.A.66.1) family.</text>
</comment>
<feature type="transmembrane region" description="Helical" evidence="6">
    <location>
        <begin position="77"/>
        <end position="97"/>
    </location>
</feature>
<dbReference type="NCBIfam" id="TIGR00797">
    <property type="entry name" value="matE"/>
    <property type="match status" value="1"/>
</dbReference>
<feature type="transmembrane region" description="Helical" evidence="6">
    <location>
        <begin position="191"/>
        <end position="214"/>
    </location>
</feature>
<keyword evidence="4 6" id="KW-1133">Transmembrane helix</keyword>
<gene>
    <name evidence="7" type="ORF">RCOM_1508810</name>
</gene>
<dbReference type="InterPro" id="IPR045069">
    <property type="entry name" value="MATE_euk"/>
</dbReference>
<dbReference type="OrthoDB" id="2126698at2759"/>
<reference evidence="8" key="1">
    <citation type="journal article" date="2010" name="Nat. Biotechnol.">
        <title>Draft genome sequence of the oilseed species Ricinus communis.</title>
        <authorList>
            <person name="Chan A.P."/>
            <person name="Crabtree J."/>
            <person name="Zhao Q."/>
            <person name="Lorenzi H."/>
            <person name="Orvis J."/>
            <person name="Puiu D."/>
            <person name="Melake-Berhan A."/>
            <person name="Jones K.M."/>
            <person name="Redman J."/>
            <person name="Chen G."/>
            <person name="Cahoon E.B."/>
            <person name="Gedil M."/>
            <person name="Stanke M."/>
            <person name="Haas B.J."/>
            <person name="Wortman J.R."/>
            <person name="Fraser-Liggett C.M."/>
            <person name="Ravel J."/>
            <person name="Rabinowicz P.D."/>
        </authorList>
    </citation>
    <scope>NUCLEOTIDE SEQUENCE [LARGE SCALE GENOMIC DNA]</scope>
    <source>
        <strain evidence="8">cv. Hale</strain>
    </source>
</reference>
<dbReference type="PANTHER" id="PTHR11206">
    <property type="entry name" value="MULTIDRUG RESISTANCE PROTEIN"/>
    <property type="match status" value="1"/>
</dbReference>
<dbReference type="Pfam" id="PF01554">
    <property type="entry name" value="MatE"/>
    <property type="match status" value="2"/>
</dbReference>
<dbReference type="GO" id="GO:0016020">
    <property type="term" value="C:membrane"/>
    <property type="evidence" value="ECO:0000318"/>
    <property type="project" value="GO_Central"/>
</dbReference>
<feature type="transmembrane region" description="Helical" evidence="6">
    <location>
        <begin position="381"/>
        <end position="398"/>
    </location>
</feature>
<dbReference type="eggNOG" id="KOG1347">
    <property type="taxonomic scope" value="Eukaryota"/>
</dbReference>
<evidence type="ECO:0000256" key="6">
    <source>
        <dbReference type="RuleBase" id="RU004914"/>
    </source>
</evidence>
<sequence length="503" mass="54889">MNDQDISSSLMQSPLIATHENIVEYDANQGRKCYLEAETITELKRQMSLAGPLIAVSFFQYSLQMISVMFVGHLGELSLASASMATSFAGVTGFSFLQGMGSALETFSGQAYGARQYHMLGVHTQRAMLVLALMSIPISFFWLYSGHIFLIFGQDPEISMLAEIYALWLIPSILPYGLLQCQVRFLQAQNIVLPLLIGAGITSLMHIPVCWTLILKLGFGNKGAALSIAISYWINVFILAIYIKLSPTCEKTWTGFSKEGKENLLDFVKLGIPSALMICVEFWSYESLVLISGLLPNPKLETSMMSISLNTSSLVFRIPVGLGSAISTRVSNELGAGKPQSARLAVQIVICLAVIESVLLSLIAVAVRDIWGYLYTNELEIVRYLASIMPILAISNFMDGIQGVLSGIARGCGWQDIGAYVNLGAYYLVGIPCALILTFIFQFGGKGLWMGIISGSSLQALLLLVITMRTNWERQAKRARDGVNASSMPKDIGVTTTLLDNSC</sequence>
<dbReference type="CDD" id="cd13132">
    <property type="entry name" value="MATE_eukaryotic"/>
    <property type="match status" value="1"/>
</dbReference>
<feature type="transmembrane region" description="Helical" evidence="6">
    <location>
        <begin position="158"/>
        <end position="179"/>
    </location>
</feature>
<dbReference type="AlphaFoldDB" id="B9RAU8"/>
<feature type="transmembrane region" description="Helical" evidence="6">
    <location>
        <begin position="49"/>
        <end position="71"/>
    </location>
</feature>